<dbReference type="InterPro" id="IPR056456">
    <property type="entry name" value="Beta-prop_IFT80_2nd"/>
</dbReference>
<dbReference type="GO" id="GO:0030992">
    <property type="term" value="C:intraciliary transport particle B"/>
    <property type="evidence" value="ECO:0007669"/>
    <property type="project" value="TreeGrafter"/>
</dbReference>
<dbReference type="PANTHER" id="PTHR24098:SF0">
    <property type="entry name" value="OUTER SEGMENT 5"/>
    <property type="match status" value="1"/>
</dbReference>
<dbReference type="PaxDb" id="121845-A0A1S3DRN9"/>
<organism evidence="2 3">
    <name type="scientific">Diaphorina citri</name>
    <name type="common">Asian citrus psyllid</name>
    <dbReference type="NCBI Taxonomy" id="121845"/>
    <lineage>
        <taxon>Eukaryota</taxon>
        <taxon>Metazoa</taxon>
        <taxon>Ecdysozoa</taxon>
        <taxon>Arthropoda</taxon>
        <taxon>Hexapoda</taxon>
        <taxon>Insecta</taxon>
        <taxon>Pterygota</taxon>
        <taxon>Neoptera</taxon>
        <taxon>Paraneoptera</taxon>
        <taxon>Hemiptera</taxon>
        <taxon>Sternorrhyncha</taxon>
        <taxon>Psylloidea</taxon>
        <taxon>Psyllidae</taxon>
        <taxon>Diaphorininae</taxon>
        <taxon>Diaphorina</taxon>
    </lineage>
</organism>
<protein>
    <submittedName>
        <fullName evidence="3">Intraflagellar transport protein 80 homolog</fullName>
    </submittedName>
</protein>
<evidence type="ECO:0000313" key="3">
    <source>
        <dbReference type="RefSeq" id="XP_008486426.1"/>
    </source>
</evidence>
<dbReference type="PANTHER" id="PTHR24098">
    <property type="entry name" value="OUTER SEGMENT 5"/>
    <property type="match status" value="1"/>
</dbReference>
<dbReference type="KEGG" id="dci:103523133"/>
<sequence length="61" mass="7062">MILQAEKYFLLVEKSSVSVYSYDGRLITSPRWPNMLCDHITRSTISISSDVVLIRDQIDEK</sequence>
<dbReference type="GO" id="GO:0005929">
    <property type="term" value="C:cilium"/>
    <property type="evidence" value="ECO:0007669"/>
    <property type="project" value="TreeGrafter"/>
</dbReference>
<name>A0A1S3DRN9_DIACI</name>
<dbReference type="GeneID" id="103523133"/>
<evidence type="ECO:0000259" key="1">
    <source>
        <dbReference type="Pfam" id="PF23335"/>
    </source>
</evidence>
<dbReference type="RefSeq" id="XP_008486426.1">
    <property type="nucleotide sequence ID" value="XM_008488204.1"/>
</dbReference>
<dbReference type="Pfam" id="PF23335">
    <property type="entry name" value="Beta-prop_IFT80_2nd"/>
    <property type="match status" value="1"/>
</dbReference>
<evidence type="ECO:0000313" key="2">
    <source>
        <dbReference type="Proteomes" id="UP000079169"/>
    </source>
</evidence>
<feature type="domain" description="IFT80 second beta-propeller" evidence="1">
    <location>
        <begin position="1"/>
        <end position="61"/>
    </location>
</feature>
<dbReference type="AlphaFoldDB" id="A0A1S3DRN9"/>
<feature type="non-terminal residue" evidence="3">
    <location>
        <position position="61"/>
    </location>
</feature>
<dbReference type="Proteomes" id="UP000079169">
    <property type="component" value="Unplaced"/>
</dbReference>
<proteinExistence type="predicted"/>
<dbReference type="STRING" id="121845.A0A1S3DRN9"/>
<gene>
    <name evidence="3" type="primary">LOC103523133</name>
</gene>
<dbReference type="GO" id="GO:0060271">
    <property type="term" value="P:cilium assembly"/>
    <property type="evidence" value="ECO:0007669"/>
    <property type="project" value="TreeGrafter"/>
</dbReference>
<accession>A0A1S3DRN9</accession>
<reference evidence="3" key="1">
    <citation type="submission" date="2025-08" db="UniProtKB">
        <authorList>
            <consortium name="RefSeq"/>
        </authorList>
    </citation>
    <scope>IDENTIFICATION</scope>
</reference>
<keyword evidence="2" id="KW-1185">Reference proteome</keyword>